<dbReference type="Proteomes" id="UP000018144">
    <property type="component" value="Unassembled WGS sequence"/>
</dbReference>
<dbReference type="OrthoDB" id="76215at2759"/>
<reference evidence="3 4" key="1">
    <citation type="journal article" date="2013" name="PLoS Genet.">
        <title>The genome and development-dependent transcriptomes of Pyronema confluens: a window into fungal evolution.</title>
        <authorList>
            <person name="Traeger S."/>
            <person name="Altegoer F."/>
            <person name="Freitag M."/>
            <person name="Gabaldon T."/>
            <person name="Kempken F."/>
            <person name="Kumar A."/>
            <person name="Marcet-Houben M."/>
            <person name="Poggeler S."/>
            <person name="Stajich J.E."/>
            <person name="Nowrousian M."/>
        </authorList>
    </citation>
    <scope>NUCLEOTIDE SEQUENCE [LARGE SCALE GENOMIC DNA]</scope>
    <source>
        <strain evidence="4">CBS 100304</strain>
        <tissue evidence="3">Vegetative mycelium</tissue>
    </source>
</reference>
<feature type="compositionally biased region" description="Basic and acidic residues" evidence="1">
    <location>
        <begin position="202"/>
        <end position="211"/>
    </location>
</feature>
<feature type="region of interest" description="Disordered" evidence="1">
    <location>
        <begin position="505"/>
        <end position="550"/>
    </location>
</feature>
<dbReference type="Pfam" id="PF12776">
    <property type="entry name" value="Myb_DNA-bind_3"/>
    <property type="match status" value="1"/>
</dbReference>
<feature type="region of interest" description="Disordered" evidence="1">
    <location>
        <begin position="1"/>
        <end position="103"/>
    </location>
</feature>
<sequence length="742" mass="80799">MARVSRANAQASAIVASSPPRFCEATEDRDDPTDPPKRKRGRPRKIPLEPLLSPLTSVSPAVDLSENIVKSDLESTPTPVKDINLGLDPTSAPVKDNNDESPVPALADNLARVLQSVSRALPPPAAHPDPVAATPPSIPSAPTPAPTKSPATPATPATPTTPAATPATATLTPAPTQSSATPTTPAIAAPTPASSHPTPVEDVSRSPTVERDWSSDSNFMVARDSVESETVVVQQQPSYVVAVPTISSRVEHLPAPTSSSSQPSYYQRKQRSSAILWSPEMIDALMMSAVKNIREGKRKATGLPRETWADIARDVAYASPGHKRQHITWEKCQTKMESLRKKWKLHCRLMKTPGFSKCPRTGAVVGPEHLWLEEQKKDPKVREFRIHPPTNVPELAIVFDNLREYDLPGPISMTHAKPSPAVLAPSPATNTNNIATPNMINHQNKRKDSDHDPPIPAKRVATDASLQRDIYAANRLPINGVELNNLNQAPERAEQAQVALEGVHVQQQYSSGSNTPQPNMPTPNMPQRSDSPRKIAQHNIPPQNITPQHMPHNMPLQAPQMPYPHGPGHTNMPPTPQILYGYGPGQNMSHAHMGPHAYGPNMSPHNMAPQTPQMPYPHGSNMSQQPSQMQFGYPPNMPYVYGTGPNILQQPPSTPIQAPAPATALQPTEAAASVLERASAQLMKNFKYRCGWSRLNTMKALEMLEQSRKADIFVGLSGDVDMQDDWLRMQLGMEVRTENSKS</sequence>
<keyword evidence="4" id="KW-1185">Reference proteome</keyword>
<dbReference type="PANTHER" id="PTHR47584">
    <property type="match status" value="1"/>
</dbReference>
<evidence type="ECO:0000313" key="3">
    <source>
        <dbReference type="EMBL" id="CCX30436.1"/>
    </source>
</evidence>
<organism evidence="3 4">
    <name type="scientific">Pyronema omphalodes (strain CBS 100304)</name>
    <name type="common">Pyronema confluens</name>
    <dbReference type="NCBI Taxonomy" id="1076935"/>
    <lineage>
        <taxon>Eukaryota</taxon>
        <taxon>Fungi</taxon>
        <taxon>Dikarya</taxon>
        <taxon>Ascomycota</taxon>
        <taxon>Pezizomycotina</taxon>
        <taxon>Pezizomycetes</taxon>
        <taxon>Pezizales</taxon>
        <taxon>Pyronemataceae</taxon>
        <taxon>Pyronema</taxon>
    </lineage>
</organism>
<proteinExistence type="predicted"/>
<dbReference type="InterPro" id="IPR045026">
    <property type="entry name" value="LIMYB"/>
</dbReference>
<dbReference type="InterPro" id="IPR024752">
    <property type="entry name" value="Myb/SANT-like_dom"/>
</dbReference>
<feature type="region of interest" description="Disordered" evidence="1">
    <location>
        <begin position="435"/>
        <end position="462"/>
    </location>
</feature>
<protein>
    <recommendedName>
        <fullName evidence="2">Myb/SANT-like domain-containing protein</fullName>
    </recommendedName>
</protein>
<feature type="compositionally biased region" description="Pro residues" evidence="1">
    <location>
        <begin position="136"/>
        <end position="147"/>
    </location>
</feature>
<feature type="compositionally biased region" description="Low complexity" evidence="1">
    <location>
        <begin position="148"/>
        <end position="198"/>
    </location>
</feature>
<feature type="region of interest" description="Disordered" evidence="1">
    <location>
        <begin position="117"/>
        <end position="211"/>
    </location>
</feature>
<name>U4LSW2_PYROM</name>
<evidence type="ECO:0000259" key="2">
    <source>
        <dbReference type="Pfam" id="PF12776"/>
    </source>
</evidence>
<evidence type="ECO:0000256" key="1">
    <source>
        <dbReference type="SAM" id="MobiDB-lite"/>
    </source>
</evidence>
<gene>
    <name evidence="3" type="ORF">PCON_08635</name>
</gene>
<evidence type="ECO:0000313" key="4">
    <source>
        <dbReference type="Proteomes" id="UP000018144"/>
    </source>
</evidence>
<dbReference type="EMBL" id="HF935441">
    <property type="protein sequence ID" value="CCX30436.1"/>
    <property type="molecule type" value="Genomic_DNA"/>
</dbReference>
<dbReference type="AlphaFoldDB" id="U4LSW2"/>
<dbReference type="STRING" id="1076935.U4LSW2"/>
<accession>U4LSW2</accession>
<dbReference type="PANTHER" id="PTHR47584:SF14">
    <property type="entry name" value="L10-INTERACTING MYB DOMAIN-CONTAINING PROTEIN-LIKE"/>
    <property type="match status" value="1"/>
</dbReference>
<feature type="domain" description="Myb/SANT-like" evidence="2">
    <location>
        <begin position="277"/>
        <end position="371"/>
    </location>
</feature>